<feature type="transmembrane region" description="Helical" evidence="27">
    <location>
        <begin position="1417"/>
        <end position="1443"/>
    </location>
</feature>
<dbReference type="VEuPathDB" id="VectorBase:PPAI004706"/>
<evidence type="ECO:0000256" key="7">
    <source>
        <dbReference type="ARBA" id="ARBA00022692"/>
    </source>
</evidence>
<feature type="transmembrane region" description="Helical" evidence="27">
    <location>
        <begin position="187"/>
        <end position="211"/>
    </location>
</feature>
<dbReference type="GO" id="GO:0030672">
    <property type="term" value="C:synaptic vesicle membrane"/>
    <property type="evidence" value="ECO:0007669"/>
    <property type="project" value="UniProtKB-SubCell"/>
</dbReference>
<name>A0A1B0DAK1_PHLPP</name>
<feature type="transmembrane region" description="Helical" evidence="27">
    <location>
        <begin position="1776"/>
        <end position="1795"/>
    </location>
</feature>
<keyword evidence="8" id="KW-0769">Symport</keyword>
<dbReference type="EMBL" id="AJVK01029161">
    <property type="status" value="NOT_ANNOTATED_CDS"/>
    <property type="molecule type" value="Genomic_DNA"/>
</dbReference>
<feature type="transmembrane region" description="Helical" evidence="27">
    <location>
        <begin position="828"/>
        <end position="846"/>
    </location>
</feature>
<feature type="transmembrane region" description="Helical" evidence="27">
    <location>
        <begin position="2060"/>
        <end position="2084"/>
    </location>
</feature>
<evidence type="ECO:0000256" key="25">
    <source>
        <dbReference type="ARBA" id="ARBA00081925"/>
    </source>
</evidence>
<comment type="catalytic activity">
    <reaction evidence="16">
        <text>L-aspartate(out) = L-aspartate(in)</text>
        <dbReference type="Rhea" id="RHEA:66332"/>
        <dbReference type="ChEBI" id="CHEBI:29991"/>
    </reaction>
    <physiologicalReaction direction="left-to-right" evidence="16">
        <dbReference type="Rhea" id="RHEA:66333"/>
    </physiologicalReaction>
</comment>
<feature type="transmembrane region" description="Helical" evidence="27">
    <location>
        <begin position="1867"/>
        <end position="1890"/>
    </location>
</feature>
<evidence type="ECO:0000256" key="24">
    <source>
        <dbReference type="ARBA" id="ARBA00081195"/>
    </source>
</evidence>
<dbReference type="VEuPathDB" id="VectorBase:PPAPM1_005024"/>
<feature type="transmembrane region" description="Helical" evidence="27">
    <location>
        <begin position="919"/>
        <end position="938"/>
    </location>
</feature>
<keyword evidence="6" id="KW-1003">Cell membrane</keyword>
<keyword evidence="5" id="KW-0813">Transport</keyword>
<evidence type="ECO:0000256" key="26">
    <source>
        <dbReference type="SAM" id="MobiDB-lite"/>
    </source>
</evidence>
<feature type="transmembrane region" description="Helical" evidence="27">
    <location>
        <begin position="599"/>
        <end position="625"/>
    </location>
</feature>
<evidence type="ECO:0000256" key="10">
    <source>
        <dbReference type="ARBA" id="ARBA00023018"/>
    </source>
</evidence>
<evidence type="ECO:0000256" key="18">
    <source>
        <dbReference type="ARBA" id="ARBA00051403"/>
    </source>
</evidence>
<feature type="transmembrane region" description="Helical" evidence="27">
    <location>
        <begin position="692"/>
        <end position="710"/>
    </location>
</feature>
<reference evidence="29" key="1">
    <citation type="submission" date="2022-08" db="UniProtKB">
        <authorList>
            <consortium name="EnsemblMetazoa"/>
        </authorList>
    </citation>
    <scope>IDENTIFICATION</scope>
    <source>
        <strain evidence="29">Israel</strain>
    </source>
</reference>
<evidence type="ECO:0000256" key="8">
    <source>
        <dbReference type="ARBA" id="ARBA00022847"/>
    </source>
</evidence>
<feature type="transmembrane region" description="Helical" evidence="27">
    <location>
        <begin position="1631"/>
        <end position="1656"/>
    </location>
</feature>
<comment type="catalytic activity">
    <reaction evidence="15">
        <text>2 nitrate(out) + H(+)(out) = 2 nitrate(in) + H(+)(in)</text>
        <dbReference type="Rhea" id="RHEA:71539"/>
        <dbReference type="ChEBI" id="CHEBI:15378"/>
        <dbReference type="ChEBI" id="CHEBI:17632"/>
    </reaction>
    <physiologicalReaction direction="left-to-right" evidence="15">
        <dbReference type="Rhea" id="RHEA:71540"/>
    </physiologicalReaction>
</comment>
<feature type="domain" description="Major facilitator superfamily (MFS) profile" evidence="28">
    <location>
        <begin position="518"/>
        <end position="943"/>
    </location>
</feature>
<evidence type="ECO:0000313" key="29">
    <source>
        <dbReference type="EnsemblMetazoa" id="PPAI004706-PA"/>
    </source>
</evidence>
<feature type="transmembrane region" description="Helical" evidence="27">
    <location>
        <begin position="852"/>
        <end position="873"/>
    </location>
</feature>
<keyword evidence="14" id="KW-0968">Cytoplasmic vesicle</keyword>
<feature type="transmembrane region" description="Helical" evidence="27">
    <location>
        <begin position="1037"/>
        <end position="1056"/>
    </location>
</feature>
<comment type="catalytic activity">
    <reaction evidence="17">
        <text>N-acetylneuraminate(in) + H(+)(in) = N-acetylneuraminate(out) + H(+)(out)</text>
        <dbReference type="Rhea" id="RHEA:28987"/>
        <dbReference type="ChEBI" id="CHEBI:15378"/>
        <dbReference type="ChEBI" id="CHEBI:35418"/>
    </reaction>
    <physiologicalReaction direction="right-to-left" evidence="17">
        <dbReference type="Rhea" id="RHEA:28989"/>
    </physiologicalReaction>
</comment>
<dbReference type="GO" id="GO:0046942">
    <property type="term" value="P:carboxylic acid transport"/>
    <property type="evidence" value="ECO:0007669"/>
    <property type="project" value="UniProtKB-ARBA"/>
</dbReference>
<feature type="transmembrane region" description="Helical" evidence="27">
    <location>
        <begin position="1063"/>
        <end position="1082"/>
    </location>
</feature>
<keyword evidence="12" id="KW-0325">Glycoprotein</keyword>
<comment type="catalytic activity">
    <reaction evidence="18">
        <text>N-acetyl-L-aspartyl-L-glutamate(out) = N-acetyl-L-aspartyl-L-glutamate(in)</text>
        <dbReference type="Rhea" id="RHEA:72599"/>
        <dbReference type="ChEBI" id="CHEBI:76931"/>
    </reaction>
    <physiologicalReaction direction="left-to-right" evidence="18">
        <dbReference type="Rhea" id="RHEA:72600"/>
    </physiologicalReaction>
</comment>
<keyword evidence="7 27" id="KW-0812">Transmembrane</keyword>
<dbReference type="PROSITE" id="PS50850">
    <property type="entry name" value="MFS"/>
    <property type="match status" value="4"/>
</dbReference>
<dbReference type="GO" id="GO:0015293">
    <property type="term" value="F:symporter activity"/>
    <property type="evidence" value="ECO:0007669"/>
    <property type="project" value="UniProtKB-KW"/>
</dbReference>
<feature type="transmembrane region" description="Helical" evidence="27">
    <location>
        <begin position="1157"/>
        <end position="1175"/>
    </location>
</feature>
<dbReference type="GO" id="GO:0006820">
    <property type="term" value="P:monoatomic anion transport"/>
    <property type="evidence" value="ECO:0007669"/>
    <property type="project" value="TreeGrafter"/>
</dbReference>
<dbReference type="PANTHER" id="PTHR11662:SF455">
    <property type="entry name" value="GH23975P"/>
    <property type="match status" value="1"/>
</dbReference>
<feature type="transmembrane region" description="Helical" evidence="27">
    <location>
        <begin position="1385"/>
        <end position="1405"/>
    </location>
</feature>
<dbReference type="Gene3D" id="1.20.1250.20">
    <property type="entry name" value="MFS general substrate transporter like domains"/>
    <property type="match status" value="10"/>
</dbReference>
<organism evidence="29 30">
    <name type="scientific">Phlebotomus papatasi</name>
    <name type="common">Sandfly</name>
    <dbReference type="NCBI Taxonomy" id="29031"/>
    <lineage>
        <taxon>Eukaryota</taxon>
        <taxon>Metazoa</taxon>
        <taxon>Ecdysozoa</taxon>
        <taxon>Arthropoda</taxon>
        <taxon>Hexapoda</taxon>
        <taxon>Insecta</taxon>
        <taxon>Pterygota</taxon>
        <taxon>Neoptera</taxon>
        <taxon>Endopterygota</taxon>
        <taxon>Diptera</taxon>
        <taxon>Nematocera</taxon>
        <taxon>Psychodoidea</taxon>
        <taxon>Psychodidae</taxon>
        <taxon>Phlebotomus</taxon>
        <taxon>Phlebotomus</taxon>
    </lineage>
</organism>
<dbReference type="EnsemblMetazoa" id="PPAI004706-RA">
    <property type="protein sequence ID" value="PPAI004706-PA"/>
    <property type="gene ID" value="PPAI004706"/>
</dbReference>
<feature type="transmembrane region" description="Helical" evidence="27">
    <location>
        <begin position="744"/>
        <end position="762"/>
    </location>
</feature>
<feature type="transmembrane region" description="Helical" evidence="27">
    <location>
        <begin position="795"/>
        <end position="816"/>
    </location>
</feature>
<feature type="transmembrane region" description="Helical" evidence="27">
    <location>
        <begin position="2034"/>
        <end position="2054"/>
    </location>
</feature>
<evidence type="ECO:0000256" key="13">
    <source>
        <dbReference type="ARBA" id="ARBA00023228"/>
    </source>
</evidence>
<feature type="transmembrane region" description="Helical" evidence="27">
    <location>
        <begin position="984"/>
        <end position="1009"/>
    </location>
</feature>
<evidence type="ECO:0000256" key="11">
    <source>
        <dbReference type="ARBA" id="ARBA00023136"/>
    </source>
</evidence>
<dbReference type="VEuPathDB" id="VectorBase:PPAPM1_004491"/>
<feature type="transmembrane region" description="Helical" evidence="27">
    <location>
        <begin position="318"/>
        <end position="338"/>
    </location>
</feature>
<feature type="transmembrane region" description="Helical" evidence="27">
    <location>
        <begin position="1572"/>
        <end position="1592"/>
    </location>
</feature>
<feature type="domain" description="Major facilitator superfamily (MFS) profile" evidence="28">
    <location>
        <begin position="983"/>
        <end position="1409"/>
    </location>
</feature>
<feature type="transmembrane region" description="Helical" evidence="27">
    <location>
        <begin position="2096"/>
        <end position="2115"/>
    </location>
</feature>
<keyword evidence="9 27" id="KW-1133">Transmembrane helix</keyword>
<feature type="transmembrane region" description="Helical" evidence="27">
    <location>
        <begin position="1351"/>
        <end position="1373"/>
    </location>
</feature>
<feature type="domain" description="Major facilitator superfamily (MFS) profile" evidence="28">
    <location>
        <begin position="1722"/>
        <end position="2150"/>
    </location>
</feature>
<feature type="domain" description="Major facilitator superfamily (MFS) profile" evidence="28">
    <location>
        <begin position="45"/>
        <end position="470"/>
    </location>
</feature>
<feature type="transmembrane region" description="Helical" evidence="27">
    <location>
        <begin position="99"/>
        <end position="119"/>
    </location>
</feature>
<feature type="transmembrane region" description="Helical" evidence="27">
    <location>
        <begin position="446"/>
        <end position="465"/>
    </location>
</feature>
<evidence type="ECO:0000256" key="27">
    <source>
        <dbReference type="SAM" id="Phobius"/>
    </source>
</evidence>
<dbReference type="VEuPathDB" id="VectorBase:PPAPM1_009151"/>
<evidence type="ECO:0000256" key="20">
    <source>
        <dbReference type="ARBA" id="ARBA00051612"/>
    </source>
</evidence>
<evidence type="ECO:0000259" key="28">
    <source>
        <dbReference type="PROSITE" id="PS50850"/>
    </source>
</evidence>
<feature type="transmembrane region" description="Helical" evidence="27">
    <location>
        <begin position="1721"/>
        <end position="1748"/>
    </location>
</feature>
<evidence type="ECO:0000256" key="16">
    <source>
        <dbReference type="ARBA" id="ARBA00050554"/>
    </source>
</evidence>
<dbReference type="EMBL" id="AJVK01029159">
    <property type="status" value="NOT_ANNOTATED_CDS"/>
    <property type="molecule type" value="Genomic_DNA"/>
</dbReference>
<feature type="transmembrane region" description="Helical" evidence="27">
    <location>
        <begin position="1676"/>
        <end position="1700"/>
    </location>
</feature>
<evidence type="ECO:0000256" key="2">
    <source>
        <dbReference type="ARBA" id="ARBA00004554"/>
    </source>
</evidence>
<evidence type="ECO:0000256" key="19">
    <source>
        <dbReference type="ARBA" id="ARBA00051447"/>
    </source>
</evidence>
<evidence type="ECO:0000256" key="3">
    <source>
        <dbReference type="ARBA" id="ARBA00004638"/>
    </source>
</evidence>
<feature type="transmembrane region" description="Helical" evidence="27">
    <location>
        <begin position="1997"/>
        <end position="2022"/>
    </location>
</feature>
<dbReference type="GO" id="GO:0016323">
    <property type="term" value="C:basolateral plasma membrane"/>
    <property type="evidence" value="ECO:0007669"/>
    <property type="project" value="UniProtKB-SubCell"/>
</dbReference>
<feature type="transmembrane region" description="Helical" evidence="27">
    <location>
        <begin position="1802"/>
        <end position="1829"/>
    </location>
</feature>
<dbReference type="InterPro" id="IPR011701">
    <property type="entry name" value="MFS"/>
</dbReference>
<feature type="transmembrane region" description="Helical" evidence="27">
    <location>
        <begin position="1835"/>
        <end position="1855"/>
    </location>
</feature>
<evidence type="ECO:0000256" key="15">
    <source>
        <dbReference type="ARBA" id="ARBA00050101"/>
    </source>
</evidence>
<feature type="transmembrane region" description="Helical" evidence="27">
    <location>
        <begin position="631"/>
        <end position="651"/>
    </location>
</feature>
<proteinExistence type="predicted"/>
<feature type="transmembrane region" description="Helical" evidence="27">
    <location>
        <begin position="1088"/>
        <end position="1113"/>
    </location>
</feature>
<feature type="transmembrane region" description="Helical" evidence="27">
    <location>
        <begin position="217"/>
        <end position="237"/>
    </location>
</feature>
<evidence type="ECO:0000256" key="9">
    <source>
        <dbReference type="ARBA" id="ARBA00022989"/>
    </source>
</evidence>
<dbReference type="InterPro" id="IPR020846">
    <property type="entry name" value="MFS_dom"/>
</dbReference>
<feature type="transmembrane region" description="Helical" evidence="27">
    <location>
        <begin position="1953"/>
        <end position="1977"/>
    </location>
</feature>
<dbReference type="CDD" id="cd17318">
    <property type="entry name" value="MFS_SLC17"/>
    <property type="match status" value="3"/>
</dbReference>
<dbReference type="Proteomes" id="UP000092462">
    <property type="component" value="Unassembled WGS sequence"/>
</dbReference>
<feature type="transmembrane region" description="Helical" evidence="27">
    <location>
        <begin position="1298"/>
        <end position="1331"/>
    </location>
</feature>
<dbReference type="PANTHER" id="PTHR11662">
    <property type="entry name" value="SOLUTE CARRIER FAMILY 17"/>
    <property type="match status" value="1"/>
</dbReference>
<feature type="transmembrane region" description="Helical" evidence="27">
    <location>
        <begin position="1472"/>
        <end position="1492"/>
    </location>
</feature>
<evidence type="ECO:0000256" key="5">
    <source>
        <dbReference type="ARBA" id="ARBA00022448"/>
    </source>
</evidence>
<feature type="transmembrane region" description="Helical" evidence="27">
    <location>
        <begin position="1253"/>
        <end position="1277"/>
    </location>
</feature>
<feature type="transmembrane region" description="Helical" evidence="27">
    <location>
        <begin position="572"/>
        <end position="592"/>
    </location>
</feature>
<feature type="transmembrane region" description="Helical" evidence="27">
    <location>
        <begin position="381"/>
        <end position="400"/>
    </location>
</feature>
<feature type="transmembrane region" description="Helical" evidence="27">
    <location>
        <begin position="126"/>
        <end position="144"/>
    </location>
</feature>
<protein>
    <recommendedName>
        <fullName evidence="22">Sialin</fullName>
    </recommendedName>
    <alternativeName>
        <fullName evidence="25">H(+)/nitrate cotransporter</fullName>
    </alternativeName>
    <alternativeName>
        <fullName evidence="23">H(+)/sialic acid cotransporter</fullName>
    </alternativeName>
    <alternativeName>
        <fullName evidence="24">Vesicular excitatory amino acid transporter</fullName>
    </alternativeName>
</protein>
<evidence type="ECO:0000256" key="14">
    <source>
        <dbReference type="ARBA" id="ARBA00023329"/>
    </source>
</evidence>
<feature type="transmembrane region" description="Helical" evidence="27">
    <location>
        <begin position="1504"/>
        <end position="1524"/>
    </location>
</feature>
<comment type="function">
    <text evidence="21">Receptor for CM101, a polysaccharide produced by group B Streptococcus with antipathoangiogenic properties.</text>
</comment>
<evidence type="ECO:0000256" key="6">
    <source>
        <dbReference type="ARBA" id="ARBA00022475"/>
    </source>
</evidence>
<evidence type="ECO:0000256" key="17">
    <source>
        <dbReference type="ARBA" id="ARBA00050625"/>
    </source>
</evidence>
<dbReference type="FunFam" id="1.20.1250.20:FF:000003">
    <property type="entry name" value="Solute carrier family 17 member 3"/>
    <property type="match status" value="4"/>
</dbReference>
<dbReference type="FunFam" id="1.20.1250.20:FF:000067">
    <property type="entry name" value="sialin isoform X2"/>
    <property type="match status" value="4"/>
</dbReference>
<feature type="transmembrane region" description="Helical" evidence="27">
    <location>
        <begin position="358"/>
        <end position="375"/>
    </location>
</feature>
<evidence type="ECO:0000256" key="23">
    <source>
        <dbReference type="ARBA" id="ARBA00080244"/>
    </source>
</evidence>
<dbReference type="SUPFAM" id="SSF103473">
    <property type="entry name" value="MFS general substrate transporter"/>
    <property type="match status" value="5"/>
</dbReference>
<dbReference type="Pfam" id="PF07690">
    <property type="entry name" value="MFS_1"/>
    <property type="match status" value="4"/>
</dbReference>
<dbReference type="EMBL" id="AJVK01029160">
    <property type="status" value="NOT_ANNOTATED_CDS"/>
    <property type="molecule type" value="Genomic_DNA"/>
</dbReference>
<feature type="compositionally biased region" description="Polar residues" evidence="26">
    <location>
        <begin position="2129"/>
        <end position="2138"/>
    </location>
</feature>
<keyword evidence="11 27" id="KW-0472">Membrane</keyword>
<comment type="catalytic activity">
    <reaction evidence="20">
        <text>D-glucuronate(out) + H(+)(out) = D-glucuronate(in) + H(+)(in)</text>
        <dbReference type="Rhea" id="RHEA:72591"/>
        <dbReference type="ChEBI" id="CHEBI:15378"/>
        <dbReference type="ChEBI" id="CHEBI:58720"/>
    </reaction>
    <physiologicalReaction direction="left-to-right" evidence="20">
        <dbReference type="Rhea" id="RHEA:72592"/>
    </physiologicalReaction>
</comment>
<sequence>MRNEESDTISADNINLNSTATLHRHEDTGPQDELTWKFWQKRRYILVFMAFLGFINVYALRVNLSVGIVAMTELKNVTLENGTVVEQAEFDWDSKQQGLVLSSFFYGYIWTPVIGGIIASKIGGHYLFAMGIGVTAVLTLLTPLAAGLDIYVLVAVRIIEGLFEGVTFPCIHAIFSRWAPIYERSRMASFAFAGSYVGTVIALPLSGVLAVSWGWESVFYFFGAVGCAWCIAWLIIIKASPEVDPFISEEEKLYIIRSIGSSEKKKIKHPWKSILTSTAVWAIVSSHFAENWGFYTLMTQLPTFLKDSLGFDLGESGFLSGVPYLTMSCLLAVGGYLADWTQVKGYLTTRQVRRYFNCTAFLGQTIFMMLAAYLLHPAWSVVSISLAVGLGAFAICGYMVNPLDLAPNHASVIFGFSNTFATIPGIVSPLLTGFIVVNKSESEWQIVFYITAAIYLFGCTIYWIFCKGELQPWAQTFSLDQPIDSPKNSVKNPENTVHEDTGPQDELTWKFWQKRRYILVFMAFLGFINVYALRLNLSVGIVAMTELKNVTLENGTVVEQAEFDWDSKQQGLVLSSFFYGYIWTPVIGGIIASKIGGHYLFGMGIGVTAFLTLLTPMAAGLNIYVLVAVRIIEGIFEGVTYPCIHAIFSLWAPIYERSRMASFTFAGSYVGTVIALPLSGVLAVSWGWESVFYFFGAVGCVWCIAWLIIIKASPEADPFISEEEKLHILRSIGSSEKKKIKHPWKAILTSTAVWAIVSSHFAENWGFYTLMTQLPTFLKDSLGFDLGESGFLSGVPYLTMSCLMAVGGYLADWTQVKGYLTTRQVRRYFNCTAFLGQTVFMMLAAYLLHPAWSVVCISLAVGLGGFALCGFLVNPLDLAPNHASVIFGFSNTFATIPGIVSPLLTGFIVSSKSESEWQIVFYITAAIYLFGCTMYWFFCKAELQPWAQTFSLDQPIDSPKTCVKNPDNTVNVGWKFWKTRRYTVVLMIFLGFFSIYSIRVCLSVAIVAMTEKFNTTLANGTIIEDQHFDWNSKEQGLILSSFFYGYIFTQVLGGVLASKFGGYYIYVCGVGGSSLMALLMPVAASFSIYMLMAVRILEGLFEGINFPAMHALLSRWAPVSERSRMASLCISGCYAGTVVAMPLSGVLASTLGWKSVFYFYGCFGALWSIVWILLIRSSPENDRFISKEESLYIVKSLGNEDENKEISHPWKMILTSTAVWAIVISHFAENWGFDTLLTQMPTFFADILEFNVQASGIVSAIPYLTMSCLLAVGGYLADWLQIRGFLNTTQVRKYFTSGALLAQGAFILLAAFIVSPIGIIICLTLTIGLGGLANVGYMINPLDLAPQHASVIFGISNTIANIPGNISPFLTGLIVTDKSKEQWQIVFFIIVGINVVGCLFYWFFAKGDLQPWAVTKRYLVFILTCFGFLNIAFMRNCFSVVILEMTAEKNIQLENGTWTLKREFEWDSKMQGYILSIFSYGFIITQFLGGLICAKFGGIRVLSAGVGMTSIMTLATPVVSQYGYKWVMALRFLQGLLERSRMTSIALSGVYVGNVLNLPVTGAIVVNYGWRAAFYIFGSLGFIWAVLFVIVVKSSPEVDPFITLKEKIFIQHSLSSISHTSSTNYKIPLRAILTSSAVWSIALISYSSAWGGTIFFNQLPRFFTDKMNLSIDEAGYVSAIPFIFGSLSFIFSGLLLDTLIQKKILTVNQDTGWKFWKTRRYMVVLMTLLGFLGCYSIRVCLSVAIVAMTEKFNTTLENGTIIEDQHFDWNSKEQGLILSSFFYGYVFTQVLGGVLASKFGGYYIFVSGVGGSSLMALLIPVAASFSIYMLMAVRILEGLFEGVTFPAMHALLSCWAPVCERSRMVSLCILGCHGGTVIAMPLSGVLAASLGWKSVFYFYGCFGTLWCIIWFLLIRSSPENDRFISKEESLYIAKSLGNENGPNEKIKHPWKMILTSTAVWAIVISHIAGNFGFTVFLTQMPTFFADILEFNVQDSGIISAIPYLTMSCLLVFGGYLADWLQIRGYLNTTQVRKFFTSGALLAQCAFILLVAFIVSPAGIITFLTLTVGFAGLANVGYIPSVVGLIVTDKSKEQWQIVFFIVVGINVMGCLFYWFFAKGDLQPWAVSSSTDPAESVNVNDSEKNSIAGKTL</sequence>
<evidence type="ECO:0000256" key="1">
    <source>
        <dbReference type="ARBA" id="ARBA00004432"/>
    </source>
</evidence>
<comment type="catalytic activity">
    <reaction evidence="19">
        <text>L-glutamate(out) = L-glutamate(in)</text>
        <dbReference type="Rhea" id="RHEA:66336"/>
        <dbReference type="ChEBI" id="CHEBI:29985"/>
    </reaction>
    <physiologicalReaction direction="left-to-right" evidence="19">
        <dbReference type="Rhea" id="RHEA:66337"/>
    </physiologicalReaction>
</comment>
<dbReference type="InterPro" id="IPR050382">
    <property type="entry name" value="MFS_Na/Anion_cotransporter"/>
</dbReference>
<feature type="transmembrane region" description="Helical" evidence="27">
    <location>
        <begin position="517"/>
        <end position="537"/>
    </location>
</feature>
<evidence type="ECO:0000256" key="21">
    <source>
        <dbReference type="ARBA" id="ARBA00056891"/>
    </source>
</evidence>
<feature type="transmembrane region" description="Helical" evidence="27">
    <location>
        <begin position="274"/>
        <end position="298"/>
    </location>
</feature>
<evidence type="ECO:0000313" key="30">
    <source>
        <dbReference type="Proteomes" id="UP000092462"/>
    </source>
</evidence>
<evidence type="ECO:0000256" key="4">
    <source>
        <dbReference type="ARBA" id="ARBA00004656"/>
    </source>
</evidence>
<evidence type="ECO:0000256" key="12">
    <source>
        <dbReference type="ARBA" id="ARBA00023180"/>
    </source>
</evidence>
<feature type="transmembrane region" description="Helical" evidence="27">
    <location>
        <begin position="1125"/>
        <end position="1151"/>
    </location>
</feature>
<keyword evidence="30" id="KW-1185">Reference proteome</keyword>
<feature type="transmembrane region" description="Helical" evidence="27">
    <location>
        <begin position="885"/>
        <end position="907"/>
    </location>
</feature>
<dbReference type="GO" id="GO:0005765">
    <property type="term" value="C:lysosomal membrane"/>
    <property type="evidence" value="ECO:0007669"/>
    <property type="project" value="UniProtKB-SubCell"/>
</dbReference>
<keyword evidence="10" id="KW-0770">Synapse</keyword>
<feature type="transmembrane region" description="Helical" evidence="27">
    <location>
        <begin position="1545"/>
        <end position="1566"/>
    </location>
</feature>
<feature type="region of interest" description="Disordered" evidence="26">
    <location>
        <begin position="2129"/>
        <end position="2150"/>
    </location>
</feature>
<evidence type="ECO:0000256" key="22">
    <source>
        <dbReference type="ARBA" id="ARBA00069713"/>
    </source>
</evidence>
<feature type="transmembrane region" description="Helical" evidence="27">
    <location>
        <begin position="150"/>
        <end position="175"/>
    </location>
</feature>
<feature type="transmembrane region" description="Helical" evidence="27">
    <location>
        <begin position="1896"/>
        <end position="1914"/>
    </location>
</feature>
<feature type="transmembrane region" description="Helical" evidence="27">
    <location>
        <begin position="663"/>
        <end position="686"/>
    </location>
</feature>
<keyword evidence="13" id="KW-0458">Lysosome</keyword>
<feature type="transmembrane region" description="Helical" evidence="27">
    <location>
        <begin position="44"/>
        <end position="64"/>
    </location>
</feature>
<comment type="subcellular location">
    <subcellularLocation>
        <location evidence="2">Basolateral cell membrane</location>
        <topology evidence="2">Multi-pass membrane protein</topology>
    </subcellularLocation>
    <subcellularLocation>
        <location evidence="3">Cytoplasmic vesicle</location>
        <location evidence="3">Secretory vesicle membrane</location>
        <topology evidence="3">Multi-pass membrane protein</topology>
    </subcellularLocation>
    <subcellularLocation>
        <location evidence="1">Cytoplasmic vesicle</location>
        <location evidence="1">Secretory vesicle</location>
        <location evidence="1">Synaptic vesicle membrane</location>
    </subcellularLocation>
    <subcellularLocation>
        <location evidence="4">Lysosome membrane</location>
    </subcellularLocation>
</comment>
<feature type="transmembrane region" description="Helical" evidence="27">
    <location>
        <begin position="412"/>
        <end position="434"/>
    </location>
</feature>
<accession>A0A1B0DAK1</accession>
<dbReference type="InterPro" id="IPR036259">
    <property type="entry name" value="MFS_trans_sf"/>
</dbReference>